<organism evidence="1 2">
    <name type="scientific">Streptomyces solincola</name>
    <dbReference type="NCBI Taxonomy" id="2100817"/>
    <lineage>
        <taxon>Bacteria</taxon>
        <taxon>Bacillati</taxon>
        <taxon>Actinomycetota</taxon>
        <taxon>Actinomycetes</taxon>
        <taxon>Kitasatosporales</taxon>
        <taxon>Streptomycetaceae</taxon>
        <taxon>Streptomyces</taxon>
    </lineage>
</organism>
<gene>
    <name evidence="1" type="ORF">C6N75_15200</name>
</gene>
<dbReference type="RefSeq" id="WP_105869442.1">
    <property type="nucleotide sequence ID" value="NZ_PVLV01000210.1"/>
</dbReference>
<dbReference type="OrthoDB" id="4180144at2"/>
<dbReference type="Proteomes" id="UP000239322">
    <property type="component" value="Unassembled WGS sequence"/>
</dbReference>
<sequence length="356" mass="39376">MTSTTPHAIRSVRLAARVTTLLARHYPEAGPDLAEGFRVMSHDQQEPRRMFVRWYGAEPPRPWALGGGLGVISYRVRIAEALTRAGYAVTLPPDGWDVYVDDRPVDTSGPRYAAVPSSLPFGDQWLVMDQWTRVHTATAATEEEAKDEAAHRERRHVLTDARLVTVSDPDLWPHLERADELLGDGLTWLRQEVHDVTRYGDLVEHERIDALVQTANALRAGREVAQQGRMVTWRAPERYEVRWVPKSSTPTVGYFPGFQRGPVQDDAIAVLVAAGLRMVVYGEPIGEGAWQCEQNGVMVTAAEPTGERAAGVSVDAIGRGMEEQTERVPEVLRAAGWTVTADRSWTGAWAAFPPAG</sequence>
<dbReference type="AlphaFoldDB" id="A0A2S9PVE3"/>
<accession>A0A2S9PVE3</accession>
<evidence type="ECO:0000313" key="1">
    <source>
        <dbReference type="EMBL" id="PRH78379.1"/>
    </source>
</evidence>
<reference evidence="1 2" key="1">
    <citation type="submission" date="2018-03" db="EMBL/GenBank/DDBJ databases">
        <title>Novel Streptomyces sp. from soil.</title>
        <authorList>
            <person name="Tan G.Y.A."/>
            <person name="Lee Z.Y."/>
        </authorList>
    </citation>
    <scope>NUCLEOTIDE SEQUENCE [LARGE SCALE GENOMIC DNA]</scope>
    <source>
        <strain evidence="1 2">ST5x</strain>
    </source>
</reference>
<protein>
    <submittedName>
        <fullName evidence="1">Uncharacterized protein</fullName>
    </submittedName>
</protein>
<name>A0A2S9PVE3_9ACTN</name>
<evidence type="ECO:0000313" key="2">
    <source>
        <dbReference type="Proteomes" id="UP000239322"/>
    </source>
</evidence>
<comment type="caution">
    <text evidence="1">The sequence shown here is derived from an EMBL/GenBank/DDBJ whole genome shotgun (WGS) entry which is preliminary data.</text>
</comment>
<keyword evidence="2" id="KW-1185">Reference proteome</keyword>
<proteinExistence type="predicted"/>
<dbReference type="EMBL" id="PVLV01000210">
    <property type="protein sequence ID" value="PRH78379.1"/>
    <property type="molecule type" value="Genomic_DNA"/>
</dbReference>